<evidence type="ECO:0000313" key="2">
    <source>
        <dbReference type="Proteomes" id="UP001168098"/>
    </source>
</evidence>
<reference evidence="1 2" key="1">
    <citation type="journal article" date="2023" name="BMC Biotechnol.">
        <title>Vitis rotundifolia cv Carlos genome sequencing.</title>
        <authorList>
            <person name="Huff M."/>
            <person name="Hulse-Kemp A."/>
            <person name="Scheffler B."/>
            <person name="Youngblood R."/>
            <person name="Simpson S."/>
            <person name="Babiker E."/>
            <person name="Staton M."/>
        </authorList>
    </citation>
    <scope>NUCLEOTIDE SEQUENCE [LARGE SCALE GENOMIC DNA]</scope>
    <source>
        <tissue evidence="1">Leaf</tissue>
    </source>
</reference>
<dbReference type="AlphaFoldDB" id="A0AA39A0N1"/>
<protein>
    <submittedName>
        <fullName evidence="1">Uncharacterized protein</fullName>
    </submittedName>
</protein>
<accession>A0AA39A0N1</accession>
<proteinExistence type="predicted"/>
<comment type="caution">
    <text evidence="1">The sequence shown here is derived from an EMBL/GenBank/DDBJ whole genome shotgun (WGS) entry which is preliminary data.</text>
</comment>
<evidence type="ECO:0000313" key="1">
    <source>
        <dbReference type="EMBL" id="KAJ9697739.1"/>
    </source>
</evidence>
<sequence>MREFRMIMRIGTETRFTHSQSYENSHVFGMNSQTGDDPFKLLFPLLHAFHPSGNSFKTQLI</sequence>
<organism evidence="1 2">
    <name type="scientific">Vitis rotundifolia</name>
    <name type="common">Muscadine grape</name>
    <dbReference type="NCBI Taxonomy" id="103349"/>
    <lineage>
        <taxon>Eukaryota</taxon>
        <taxon>Viridiplantae</taxon>
        <taxon>Streptophyta</taxon>
        <taxon>Embryophyta</taxon>
        <taxon>Tracheophyta</taxon>
        <taxon>Spermatophyta</taxon>
        <taxon>Magnoliopsida</taxon>
        <taxon>eudicotyledons</taxon>
        <taxon>Gunneridae</taxon>
        <taxon>Pentapetalae</taxon>
        <taxon>rosids</taxon>
        <taxon>Vitales</taxon>
        <taxon>Vitaceae</taxon>
        <taxon>Viteae</taxon>
        <taxon>Vitis</taxon>
    </lineage>
</organism>
<name>A0AA39A0N1_VITRO</name>
<gene>
    <name evidence="1" type="ORF">PVL29_007049</name>
</gene>
<dbReference type="Proteomes" id="UP001168098">
    <property type="component" value="Unassembled WGS sequence"/>
</dbReference>
<dbReference type="EMBL" id="JARBHA010000006">
    <property type="protein sequence ID" value="KAJ9697739.1"/>
    <property type="molecule type" value="Genomic_DNA"/>
</dbReference>
<keyword evidence="2" id="KW-1185">Reference proteome</keyword>